<dbReference type="InterPro" id="IPR050388">
    <property type="entry name" value="ABC_Ni/Peptide_Import"/>
</dbReference>
<dbReference type="GO" id="GO:0055085">
    <property type="term" value="P:transmembrane transport"/>
    <property type="evidence" value="ECO:0007669"/>
    <property type="project" value="UniProtKB-ARBA"/>
</dbReference>
<dbReference type="FunFam" id="3.40.50.300:FF:000016">
    <property type="entry name" value="Oligopeptide ABC transporter ATP-binding component"/>
    <property type="match status" value="1"/>
</dbReference>
<evidence type="ECO:0000256" key="3">
    <source>
        <dbReference type="ARBA" id="ARBA00022448"/>
    </source>
</evidence>
<dbReference type="CDD" id="cd03257">
    <property type="entry name" value="ABC_NikE_OppD_transporters"/>
    <property type="match status" value="1"/>
</dbReference>
<dbReference type="InterPro" id="IPR003593">
    <property type="entry name" value="AAA+_ATPase"/>
</dbReference>
<evidence type="ECO:0000256" key="5">
    <source>
        <dbReference type="ARBA" id="ARBA00022519"/>
    </source>
</evidence>
<dbReference type="InterPro" id="IPR027417">
    <property type="entry name" value="P-loop_NTPase"/>
</dbReference>
<keyword evidence="4" id="KW-1003">Cell membrane</keyword>
<keyword evidence="3" id="KW-0813">Transport</keyword>
<gene>
    <name evidence="10" type="ORF">PTE30175_02846</name>
</gene>
<evidence type="ECO:0000313" key="10">
    <source>
        <dbReference type="EMBL" id="VVE16950.1"/>
    </source>
</evidence>
<evidence type="ECO:0000256" key="1">
    <source>
        <dbReference type="ARBA" id="ARBA00004417"/>
    </source>
</evidence>
<evidence type="ECO:0000256" key="6">
    <source>
        <dbReference type="ARBA" id="ARBA00022741"/>
    </source>
</evidence>
<dbReference type="SUPFAM" id="SSF52540">
    <property type="entry name" value="P-loop containing nucleoside triphosphate hydrolases"/>
    <property type="match status" value="1"/>
</dbReference>
<keyword evidence="8" id="KW-0472">Membrane</keyword>
<dbReference type="PANTHER" id="PTHR43297:SF2">
    <property type="entry name" value="DIPEPTIDE TRANSPORT ATP-BINDING PROTEIN DPPD"/>
    <property type="match status" value="1"/>
</dbReference>
<dbReference type="GO" id="GO:0005886">
    <property type="term" value="C:plasma membrane"/>
    <property type="evidence" value="ECO:0007669"/>
    <property type="project" value="UniProtKB-SubCell"/>
</dbReference>
<proteinExistence type="inferred from homology"/>
<dbReference type="InterPro" id="IPR017871">
    <property type="entry name" value="ABC_transporter-like_CS"/>
</dbReference>
<name>A0A5E4W0Z6_9BURK</name>
<dbReference type="GO" id="GO:0015833">
    <property type="term" value="P:peptide transport"/>
    <property type="evidence" value="ECO:0007669"/>
    <property type="project" value="InterPro"/>
</dbReference>
<dbReference type="PROSITE" id="PS00211">
    <property type="entry name" value="ABC_TRANSPORTER_1"/>
    <property type="match status" value="1"/>
</dbReference>
<dbReference type="RefSeq" id="WP_150697704.1">
    <property type="nucleotide sequence ID" value="NZ_CABPRZ010000011.1"/>
</dbReference>
<organism evidence="10 11">
    <name type="scientific">Pandoraea terrae</name>
    <dbReference type="NCBI Taxonomy" id="1537710"/>
    <lineage>
        <taxon>Bacteria</taxon>
        <taxon>Pseudomonadati</taxon>
        <taxon>Pseudomonadota</taxon>
        <taxon>Betaproteobacteria</taxon>
        <taxon>Burkholderiales</taxon>
        <taxon>Burkholderiaceae</taxon>
        <taxon>Pandoraea</taxon>
    </lineage>
</organism>
<dbReference type="GO" id="GO:0005524">
    <property type="term" value="F:ATP binding"/>
    <property type="evidence" value="ECO:0007669"/>
    <property type="project" value="UniProtKB-KW"/>
</dbReference>
<accession>A0A5E4W0Z6</accession>
<comment type="similarity">
    <text evidence="2">Belongs to the ABC transporter superfamily.</text>
</comment>
<dbReference type="Pfam" id="PF08352">
    <property type="entry name" value="oligo_HPY"/>
    <property type="match status" value="1"/>
</dbReference>
<reference evidence="10 11" key="1">
    <citation type="submission" date="2019-08" db="EMBL/GenBank/DDBJ databases">
        <authorList>
            <person name="Peeters C."/>
        </authorList>
    </citation>
    <scope>NUCLEOTIDE SEQUENCE [LARGE SCALE GENOMIC DNA]</scope>
    <source>
        <strain evidence="10 11">LMG 30175</strain>
    </source>
</reference>
<dbReference type="Proteomes" id="UP000414233">
    <property type="component" value="Unassembled WGS sequence"/>
</dbReference>
<evidence type="ECO:0000259" key="9">
    <source>
        <dbReference type="PROSITE" id="PS50893"/>
    </source>
</evidence>
<dbReference type="InterPro" id="IPR013563">
    <property type="entry name" value="Oligopep_ABC_C"/>
</dbReference>
<keyword evidence="11" id="KW-1185">Reference proteome</keyword>
<evidence type="ECO:0000256" key="7">
    <source>
        <dbReference type="ARBA" id="ARBA00022840"/>
    </source>
</evidence>
<dbReference type="Pfam" id="PF00005">
    <property type="entry name" value="ABC_tran"/>
    <property type="match status" value="1"/>
</dbReference>
<evidence type="ECO:0000256" key="2">
    <source>
        <dbReference type="ARBA" id="ARBA00005417"/>
    </source>
</evidence>
<keyword evidence="5" id="KW-0997">Cell inner membrane</keyword>
<dbReference type="InterPro" id="IPR003439">
    <property type="entry name" value="ABC_transporter-like_ATP-bd"/>
</dbReference>
<dbReference type="OrthoDB" id="9802772at2"/>
<dbReference type="SMART" id="SM00382">
    <property type="entry name" value="AAA"/>
    <property type="match status" value="1"/>
</dbReference>
<dbReference type="GO" id="GO:0016887">
    <property type="term" value="F:ATP hydrolysis activity"/>
    <property type="evidence" value="ECO:0007669"/>
    <property type="project" value="InterPro"/>
</dbReference>
<evidence type="ECO:0000256" key="8">
    <source>
        <dbReference type="ARBA" id="ARBA00023136"/>
    </source>
</evidence>
<keyword evidence="7" id="KW-0067">ATP-binding</keyword>
<keyword evidence="6" id="KW-0547">Nucleotide-binding</keyword>
<evidence type="ECO:0000313" key="11">
    <source>
        <dbReference type="Proteomes" id="UP000414233"/>
    </source>
</evidence>
<feature type="domain" description="ABC transporter" evidence="9">
    <location>
        <begin position="12"/>
        <end position="261"/>
    </location>
</feature>
<dbReference type="Gene3D" id="3.40.50.300">
    <property type="entry name" value="P-loop containing nucleotide triphosphate hydrolases"/>
    <property type="match status" value="1"/>
</dbReference>
<dbReference type="PANTHER" id="PTHR43297">
    <property type="entry name" value="OLIGOPEPTIDE TRANSPORT ATP-BINDING PROTEIN APPD"/>
    <property type="match status" value="1"/>
</dbReference>
<protein>
    <submittedName>
        <fullName evidence="10">Oligopeptide/dipeptide ABC transporter ATPase</fullName>
    </submittedName>
</protein>
<comment type="subcellular location">
    <subcellularLocation>
        <location evidence="1">Cell inner membrane</location>
        <topology evidence="1">Peripheral membrane protein</topology>
    </subcellularLocation>
</comment>
<dbReference type="AlphaFoldDB" id="A0A5E4W0Z6"/>
<dbReference type="EMBL" id="CABPRZ010000011">
    <property type="protein sequence ID" value="VVE16950.1"/>
    <property type="molecule type" value="Genomic_DNA"/>
</dbReference>
<sequence>MAQASSSPLLEVKDLEVEFTTSAGVARVLDKVSFALGDGETLGIVGESGCGKSMTSLAILRLIPSPPGRIVGGEIRLRGENLLDASEARIQDVRGNEISMIFQEPMTALNPVFTIGQQIMETLRRHQGKRGGEAREAAIELLRSVHIPEPHKRVDQYPHQLSGGMRQRAMIAMALACKPKVLIADEPTTALDVTVQAQIFDLMRELHETAGTAIMLITHNMGAIAELADRVIVMYAGRKVEEGRVEDVIKHPRHPYTQGLLRCVLQVREDVDENRAPLPAIPGVVPALTELGHGCAFAPRCPHANAHCREAVPPLIPLGEGQVAACWRAEELMRQGAV</sequence>
<evidence type="ECO:0000256" key="4">
    <source>
        <dbReference type="ARBA" id="ARBA00022475"/>
    </source>
</evidence>
<dbReference type="PROSITE" id="PS50893">
    <property type="entry name" value="ABC_TRANSPORTER_2"/>
    <property type="match status" value="1"/>
</dbReference>
<dbReference type="NCBIfam" id="TIGR01727">
    <property type="entry name" value="oligo_HPY"/>
    <property type="match status" value="1"/>
</dbReference>